<evidence type="ECO:0000313" key="5">
    <source>
        <dbReference type="Proteomes" id="UP000198310"/>
    </source>
</evidence>
<keyword evidence="5" id="KW-1185">Reference proteome</keyword>
<dbReference type="PANTHER" id="PTHR44103">
    <property type="entry name" value="PROPROTEIN CONVERTASE P"/>
    <property type="match status" value="1"/>
</dbReference>
<protein>
    <submittedName>
        <fullName evidence="4">Por secretion system C-terminal sorting domain-containing protein</fullName>
    </submittedName>
</protein>
<dbReference type="Gene3D" id="2.60.40.10">
    <property type="entry name" value="Immunoglobulins"/>
    <property type="match status" value="2"/>
</dbReference>
<dbReference type="NCBIfam" id="TIGR04183">
    <property type="entry name" value="Por_Secre_tail"/>
    <property type="match status" value="1"/>
</dbReference>
<dbReference type="InterPro" id="IPR026444">
    <property type="entry name" value="Secre_tail"/>
</dbReference>
<dbReference type="SUPFAM" id="SSF81296">
    <property type="entry name" value="E set domains"/>
    <property type="match status" value="1"/>
</dbReference>
<evidence type="ECO:0000256" key="1">
    <source>
        <dbReference type="ARBA" id="ARBA00022729"/>
    </source>
</evidence>
<evidence type="ECO:0000256" key="2">
    <source>
        <dbReference type="ARBA" id="ARBA00023180"/>
    </source>
</evidence>
<dbReference type="EMBL" id="FZNS01000002">
    <property type="protein sequence ID" value="SNR39619.1"/>
    <property type="molecule type" value="Genomic_DNA"/>
</dbReference>
<dbReference type="InterPro" id="IPR000413">
    <property type="entry name" value="Integrin_alpha"/>
</dbReference>
<dbReference type="GO" id="GO:0007155">
    <property type="term" value="P:cell adhesion"/>
    <property type="evidence" value="ECO:0007669"/>
    <property type="project" value="InterPro"/>
</dbReference>
<reference evidence="5" key="1">
    <citation type="submission" date="2017-06" db="EMBL/GenBank/DDBJ databases">
        <authorList>
            <person name="Varghese N."/>
            <person name="Submissions S."/>
        </authorList>
    </citation>
    <scope>NUCLEOTIDE SEQUENCE [LARGE SCALE GENOMIC DNA]</scope>
    <source>
        <strain evidence="5">DSM 28041</strain>
    </source>
</reference>
<evidence type="ECO:0000259" key="3">
    <source>
        <dbReference type="Pfam" id="PF18962"/>
    </source>
</evidence>
<dbReference type="GO" id="GO:0008305">
    <property type="term" value="C:integrin complex"/>
    <property type="evidence" value="ECO:0007669"/>
    <property type="project" value="InterPro"/>
</dbReference>
<dbReference type="InterPro" id="IPR014756">
    <property type="entry name" value="Ig_E-set"/>
</dbReference>
<keyword evidence="1" id="KW-0732">Signal</keyword>
<dbReference type="InterPro" id="IPR013517">
    <property type="entry name" value="FG-GAP"/>
</dbReference>
<evidence type="ECO:0000313" key="4">
    <source>
        <dbReference type="EMBL" id="SNR39619.1"/>
    </source>
</evidence>
<sequence length="597" mass="61461">MSLSLLHSARTTALLSTVLLFPLASLAQVISPTIVSFTPTSGSSGQAPQGIAATTVTITGTALSNTLSVLLNGQQMRILASPANTATSVSVQVPREAITGYLRVTTANGTALSASKFTVTRPAGTGFLRLVTNSFNAFDAGTYSTAASTDLDHDGLIDLLVGETTGTIYRLEQASANSSTFTNLGQLKLASGTTLVNDVAGATREYAKPVVTDMDGDGLLDLLVGGEDGTITRYEQSAMNALTFTTIGTLPGITAGSTVKPSIVDLDGDGLLDMLVGGADGTVRRYEQTTANGAFSTTSTNLTTAGTTATTIDVGGYSKPVFTDLDGDGLIDMIVGSQDGYIYQAEQTAANAATFSTPVQMTDVNKTAVDVGGFAAPALVDVDGDGYLDLLVGNDIGTIYQYEQVVSVASPLPVQLTSFTAQAATTGTLLRWTTAQELNSAKFVVERSENGTSFVAVTEVAAAGTSTITRAYQYQDGTTLGAAVRYYRLRQVDFDGTTTYSSVVAVAATVSAVTATAPAAYPNPFTNELTVALPAGSGVQATGIALLDLRGQVVYRATLQLSAAAKVLPALPQLPAGLYVLQMTTAAGTTSQRVSCQ</sequence>
<dbReference type="AlphaFoldDB" id="A0A238W1N7"/>
<dbReference type="Proteomes" id="UP000198310">
    <property type="component" value="Unassembled WGS sequence"/>
</dbReference>
<dbReference type="PRINTS" id="PR01185">
    <property type="entry name" value="INTEGRINA"/>
</dbReference>
<name>A0A238W1N7_9BACT</name>
<dbReference type="PANTHER" id="PTHR44103:SF1">
    <property type="entry name" value="PROPROTEIN CONVERTASE P"/>
    <property type="match status" value="1"/>
</dbReference>
<feature type="domain" description="Secretion system C-terminal sorting" evidence="3">
    <location>
        <begin position="521"/>
        <end position="593"/>
    </location>
</feature>
<proteinExistence type="predicted"/>
<dbReference type="RefSeq" id="WP_089331808.1">
    <property type="nucleotide sequence ID" value="NZ_FZNS01000002.1"/>
</dbReference>
<dbReference type="InterPro" id="IPR013783">
    <property type="entry name" value="Ig-like_fold"/>
</dbReference>
<dbReference type="Pfam" id="PF18962">
    <property type="entry name" value="Por_Secre_tail"/>
    <property type="match status" value="1"/>
</dbReference>
<keyword evidence="2" id="KW-0325">Glycoprotein</keyword>
<dbReference type="SUPFAM" id="SSF69318">
    <property type="entry name" value="Integrin alpha N-terminal domain"/>
    <property type="match status" value="1"/>
</dbReference>
<accession>A0A238W1N7</accession>
<dbReference type="Gene3D" id="2.130.10.130">
    <property type="entry name" value="Integrin alpha, N-terminal"/>
    <property type="match status" value="1"/>
</dbReference>
<dbReference type="Pfam" id="PF13517">
    <property type="entry name" value="FG-GAP_3"/>
    <property type="match status" value="2"/>
</dbReference>
<organism evidence="4 5">
    <name type="scientific">Hymenobacter mucosus</name>
    <dbReference type="NCBI Taxonomy" id="1411120"/>
    <lineage>
        <taxon>Bacteria</taxon>
        <taxon>Pseudomonadati</taxon>
        <taxon>Bacteroidota</taxon>
        <taxon>Cytophagia</taxon>
        <taxon>Cytophagales</taxon>
        <taxon>Hymenobacteraceae</taxon>
        <taxon>Hymenobacter</taxon>
    </lineage>
</organism>
<dbReference type="InterPro" id="IPR028994">
    <property type="entry name" value="Integrin_alpha_N"/>
</dbReference>
<gene>
    <name evidence="4" type="ORF">SAMN06269173_10272</name>
</gene>